<comment type="caution">
    <text evidence="2">The sequence shown here is derived from an EMBL/GenBank/DDBJ whole genome shotgun (WGS) entry which is preliminary data.</text>
</comment>
<organism evidence="2 3">
    <name type="scientific">Clostridium malenominatum</name>
    <dbReference type="NCBI Taxonomy" id="1539"/>
    <lineage>
        <taxon>Bacteria</taxon>
        <taxon>Bacillati</taxon>
        <taxon>Bacillota</taxon>
        <taxon>Clostridia</taxon>
        <taxon>Eubacteriales</taxon>
        <taxon>Clostridiaceae</taxon>
        <taxon>Clostridium</taxon>
    </lineage>
</organism>
<evidence type="ECO:0000259" key="1">
    <source>
        <dbReference type="Pfam" id="PF01636"/>
    </source>
</evidence>
<protein>
    <submittedName>
        <fullName evidence="2">Phosphotransferase family protein</fullName>
    </submittedName>
</protein>
<accession>A0ABP3UBH6</accession>
<gene>
    <name evidence="2" type="ORF">GCM10008905_29410</name>
</gene>
<dbReference type="Pfam" id="PF01636">
    <property type="entry name" value="APH"/>
    <property type="match status" value="1"/>
</dbReference>
<keyword evidence="3" id="KW-1185">Reference proteome</keyword>
<feature type="domain" description="Aminoglycoside phosphotransferase" evidence="1">
    <location>
        <begin position="3"/>
        <end position="198"/>
    </location>
</feature>
<dbReference type="PANTHER" id="PTHR41283">
    <property type="entry name" value="AMINOGLYCOSIDE PHOSPHOTRANSFERASE"/>
    <property type="match status" value="1"/>
</dbReference>
<evidence type="ECO:0000313" key="2">
    <source>
        <dbReference type="EMBL" id="GAA0729445.1"/>
    </source>
</evidence>
<dbReference type="Gene3D" id="3.90.1200.10">
    <property type="match status" value="1"/>
</dbReference>
<dbReference type="PANTHER" id="PTHR41283:SF1">
    <property type="entry name" value="AMINOGLYCOSIDE PHOSPHOTRANSFERASE DOMAIN-CONTAINING PROTEIN"/>
    <property type="match status" value="1"/>
</dbReference>
<proteinExistence type="predicted"/>
<dbReference type="InterPro" id="IPR002575">
    <property type="entry name" value="Aminoglycoside_PTrfase"/>
</dbReference>
<dbReference type="Proteomes" id="UP001500339">
    <property type="component" value="Unassembled WGS sequence"/>
</dbReference>
<sequence>MLKLSDLSKYEVKRLEYNYIKKVAALGITTSKPVDFGISSNNGYVYSLFTWVEGEEAELVLSKYSEKEQYNIGLRAGNILQKIHTINDYNCEKEWSEKYKQKIYKKIEQYGNSPIKFENDSAFINYIKENISYLDNRPQTFLHGDYHVGNLIISPKRDVGVIDFNRMDIGDPWEEFNRCVFSCRVSIPFVIGQIHGYFDCNVPDEFFRLMALYIATNTISSIPWAIPFGEVEIKYMMDNAKKVFEWYDGFKTYIPLWYREY</sequence>
<evidence type="ECO:0000313" key="3">
    <source>
        <dbReference type="Proteomes" id="UP001500339"/>
    </source>
</evidence>
<name>A0ABP3UBH6_9CLOT</name>
<dbReference type="SUPFAM" id="SSF56112">
    <property type="entry name" value="Protein kinase-like (PK-like)"/>
    <property type="match status" value="1"/>
</dbReference>
<reference evidence="3" key="1">
    <citation type="journal article" date="2019" name="Int. J. Syst. Evol. Microbiol.">
        <title>The Global Catalogue of Microorganisms (GCM) 10K type strain sequencing project: providing services to taxonomists for standard genome sequencing and annotation.</title>
        <authorList>
            <consortium name="The Broad Institute Genomics Platform"/>
            <consortium name="The Broad Institute Genome Sequencing Center for Infectious Disease"/>
            <person name="Wu L."/>
            <person name="Ma J."/>
        </authorList>
    </citation>
    <scope>NUCLEOTIDE SEQUENCE [LARGE SCALE GENOMIC DNA]</scope>
    <source>
        <strain evidence="3">JCM 1405</strain>
    </source>
</reference>
<dbReference type="EMBL" id="BAAACF010000006">
    <property type="protein sequence ID" value="GAA0729445.1"/>
    <property type="molecule type" value="Genomic_DNA"/>
</dbReference>
<dbReference type="InterPro" id="IPR011009">
    <property type="entry name" value="Kinase-like_dom_sf"/>
</dbReference>